<dbReference type="GO" id="GO:0004641">
    <property type="term" value="F:phosphoribosylformylglycinamidine cyclo-ligase activity"/>
    <property type="evidence" value="ECO:0007669"/>
    <property type="project" value="UniProtKB-UniRule"/>
</dbReference>
<evidence type="ECO:0000256" key="5">
    <source>
        <dbReference type="ARBA" id="ARBA00022598"/>
    </source>
</evidence>
<dbReference type="EC" id="6.3.3.1" evidence="3 12"/>
<dbReference type="GO" id="GO:0005524">
    <property type="term" value="F:ATP binding"/>
    <property type="evidence" value="ECO:0007669"/>
    <property type="project" value="UniProtKB-KW"/>
</dbReference>
<evidence type="ECO:0000313" key="15">
    <source>
        <dbReference type="EMBL" id="MBB6335641.1"/>
    </source>
</evidence>
<dbReference type="SUPFAM" id="SSF56042">
    <property type="entry name" value="PurM C-terminal domain-like"/>
    <property type="match status" value="1"/>
</dbReference>
<dbReference type="GO" id="GO:0005829">
    <property type="term" value="C:cytosol"/>
    <property type="evidence" value="ECO:0007669"/>
    <property type="project" value="TreeGrafter"/>
</dbReference>
<gene>
    <name evidence="12" type="primary">purM</name>
    <name evidence="15" type="ORF">HD592_002206</name>
</gene>
<dbReference type="GO" id="GO:0046084">
    <property type="term" value="P:adenine biosynthetic process"/>
    <property type="evidence" value="ECO:0007669"/>
    <property type="project" value="TreeGrafter"/>
</dbReference>
<dbReference type="InterPro" id="IPR036676">
    <property type="entry name" value="PurM-like_C_sf"/>
</dbReference>
<evidence type="ECO:0000256" key="6">
    <source>
        <dbReference type="ARBA" id="ARBA00022741"/>
    </source>
</evidence>
<dbReference type="GO" id="GO:0006189">
    <property type="term" value="P:'de novo' IMP biosynthetic process"/>
    <property type="evidence" value="ECO:0007669"/>
    <property type="project" value="UniProtKB-UniRule"/>
</dbReference>
<feature type="domain" description="PurM-like C-terminal" evidence="14">
    <location>
        <begin position="179"/>
        <end position="344"/>
    </location>
</feature>
<dbReference type="InterPro" id="IPR004733">
    <property type="entry name" value="PurM_cligase"/>
</dbReference>
<sequence length="380" mass="39308">MSDTAPLDYASAGVDTAAGDRAVELMKDAVSRTHDQTVLGATGGFAGMVDASALLGMKRPLLATSTDGVGTKIAIARALDIHDTIGQDLVGMVVDDIVVIGARPVLMTDYIACGRVVPERIAKIVTGIAHACEQAGTPLVGGETAEHPGLMAPDDYDIAGAATGVVDAAERLGPERVGKGDVLIAMASSGLHSNGYSLVRSVVARTGAPLEGHVEEFSRTLGEELLEPTRLYTRLCLDLVETLGAGEGVSGVHAFSHVTGGGLGANLSRVLPLGALAEVDRGSWIVPPVFDWVRRGGEVTWEGMEDSLNLGVGMVGVVGRDCADEALRLIREAGVEAWVLGEVSMPGEVEPSSDFEGRTISGTKGVTAGAVRLRGSYRTT</sequence>
<keyword evidence="6 12" id="KW-0547">Nucleotide-binding</keyword>
<evidence type="ECO:0000313" key="16">
    <source>
        <dbReference type="Proteomes" id="UP000617426"/>
    </source>
</evidence>
<keyword evidence="12" id="KW-0658">Purine biosynthesis</keyword>
<keyword evidence="5 12" id="KW-0436">Ligase</keyword>
<evidence type="ECO:0000256" key="9">
    <source>
        <dbReference type="ARBA" id="ARBA00032931"/>
    </source>
</evidence>
<keyword evidence="12" id="KW-0963">Cytoplasm</keyword>
<protein>
    <recommendedName>
        <fullName evidence="4 12">Phosphoribosylformylglycinamidine cyclo-ligase</fullName>
        <ecNumber evidence="3 12">6.3.3.1</ecNumber>
    </recommendedName>
    <alternativeName>
        <fullName evidence="9 12">AIR synthase</fullName>
    </alternativeName>
    <alternativeName>
        <fullName evidence="10 12">AIRS</fullName>
    </alternativeName>
    <alternativeName>
        <fullName evidence="8 12">Phosphoribosyl-aminoimidazole synthetase</fullName>
    </alternativeName>
</protein>
<feature type="domain" description="PurM-like N-terminal" evidence="13">
    <location>
        <begin position="60"/>
        <end position="166"/>
    </location>
</feature>
<dbReference type="Proteomes" id="UP000617426">
    <property type="component" value="Unassembled WGS sequence"/>
</dbReference>
<evidence type="ECO:0000256" key="8">
    <source>
        <dbReference type="ARBA" id="ARBA00031908"/>
    </source>
</evidence>
<dbReference type="Gene3D" id="3.30.1330.10">
    <property type="entry name" value="PurM-like, N-terminal domain"/>
    <property type="match status" value="1"/>
</dbReference>
<dbReference type="InterPro" id="IPR010918">
    <property type="entry name" value="PurM-like_C_dom"/>
</dbReference>
<evidence type="ECO:0000256" key="11">
    <source>
        <dbReference type="ARBA" id="ARBA00049057"/>
    </source>
</evidence>
<dbReference type="Gene3D" id="3.90.650.10">
    <property type="entry name" value="PurM-like C-terminal domain"/>
    <property type="match status" value="1"/>
</dbReference>
<evidence type="ECO:0000256" key="4">
    <source>
        <dbReference type="ARBA" id="ARBA00020367"/>
    </source>
</evidence>
<evidence type="ECO:0000256" key="12">
    <source>
        <dbReference type="HAMAP-Rule" id="MF_00741"/>
    </source>
</evidence>
<dbReference type="PANTHER" id="PTHR10520">
    <property type="entry name" value="TRIFUNCTIONAL PURINE BIOSYNTHETIC PROTEIN ADENOSINE-3-RELATED"/>
    <property type="match status" value="1"/>
</dbReference>
<evidence type="ECO:0000259" key="14">
    <source>
        <dbReference type="Pfam" id="PF02769"/>
    </source>
</evidence>
<evidence type="ECO:0000256" key="2">
    <source>
        <dbReference type="ARBA" id="ARBA00010280"/>
    </source>
</evidence>
<evidence type="ECO:0000256" key="1">
    <source>
        <dbReference type="ARBA" id="ARBA00004686"/>
    </source>
</evidence>
<dbReference type="SUPFAM" id="SSF55326">
    <property type="entry name" value="PurM N-terminal domain-like"/>
    <property type="match status" value="1"/>
</dbReference>
<evidence type="ECO:0000259" key="13">
    <source>
        <dbReference type="Pfam" id="PF00586"/>
    </source>
</evidence>
<comment type="pathway">
    <text evidence="1 12">Purine metabolism; IMP biosynthesis via de novo pathway; 5-amino-1-(5-phospho-D-ribosyl)imidazole from N(2)-formyl-N(1)-(5-phospho-D-ribosyl)glycinamide: step 2/2.</text>
</comment>
<comment type="similarity">
    <text evidence="2 12">Belongs to the AIR synthase family.</text>
</comment>
<evidence type="ECO:0000256" key="3">
    <source>
        <dbReference type="ARBA" id="ARBA00013047"/>
    </source>
</evidence>
<keyword evidence="16" id="KW-1185">Reference proteome</keyword>
<dbReference type="HAMAP" id="MF_00741">
    <property type="entry name" value="AIRS"/>
    <property type="match status" value="1"/>
</dbReference>
<dbReference type="RefSeq" id="WP_184454135.1">
    <property type="nucleotide sequence ID" value="NZ_JACHMK010000001.1"/>
</dbReference>
<dbReference type="EMBL" id="JACHMK010000001">
    <property type="protein sequence ID" value="MBB6335641.1"/>
    <property type="molecule type" value="Genomic_DNA"/>
</dbReference>
<dbReference type="Pfam" id="PF02769">
    <property type="entry name" value="AIRS_C"/>
    <property type="match status" value="1"/>
</dbReference>
<dbReference type="InterPro" id="IPR036921">
    <property type="entry name" value="PurM-like_N_sf"/>
</dbReference>
<comment type="subcellular location">
    <subcellularLocation>
        <location evidence="12">Cytoplasm</location>
    </subcellularLocation>
</comment>
<dbReference type="Pfam" id="PF00586">
    <property type="entry name" value="AIRS"/>
    <property type="match status" value="1"/>
</dbReference>
<proteinExistence type="inferred from homology"/>
<dbReference type="NCBIfam" id="TIGR00878">
    <property type="entry name" value="purM"/>
    <property type="match status" value="1"/>
</dbReference>
<dbReference type="AlphaFoldDB" id="A0A923E8T6"/>
<dbReference type="PANTHER" id="PTHR10520:SF12">
    <property type="entry name" value="TRIFUNCTIONAL PURINE BIOSYNTHETIC PROTEIN ADENOSINE-3"/>
    <property type="match status" value="1"/>
</dbReference>
<accession>A0A923E8T6</accession>
<dbReference type="InterPro" id="IPR016188">
    <property type="entry name" value="PurM-like_N"/>
</dbReference>
<evidence type="ECO:0000256" key="10">
    <source>
        <dbReference type="ARBA" id="ARBA00033093"/>
    </source>
</evidence>
<evidence type="ECO:0000256" key="7">
    <source>
        <dbReference type="ARBA" id="ARBA00022840"/>
    </source>
</evidence>
<name>A0A923E8T6_9ACTO</name>
<organism evidence="15 16">
    <name type="scientific">Schaalia hyovaginalis</name>
    <dbReference type="NCBI Taxonomy" id="29316"/>
    <lineage>
        <taxon>Bacteria</taxon>
        <taxon>Bacillati</taxon>
        <taxon>Actinomycetota</taxon>
        <taxon>Actinomycetes</taxon>
        <taxon>Actinomycetales</taxon>
        <taxon>Actinomycetaceae</taxon>
        <taxon>Schaalia</taxon>
    </lineage>
</organism>
<comment type="catalytic activity">
    <reaction evidence="11 12">
        <text>2-formamido-N(1)-(5-O-phospho-beta-D-ribosyl)acetamidine + ATP = 5-amino-1-(5-phospho-beta-D-ribosyl)imidazole + ADP + phosphate + H(+)</text>
        <dbReference type="Rhea" id="RHEA:23032"/>
        <dbReference type="ChEBI" id="CHEBI:15378"/>
        <dbReference type="ChEBI" id="CHEBI:30616"/>
        <dbReference type="ChEBI" id="CHEBI:43474"/>
        <dbReference type="ChEBI" id="CHEBI:137981"/>
        <dbReference type="ChEBI" id="CHEBI:147287"/>
        <dbReference type="ChEBI" id="CHEBI:456216"/>
        <dbReference type="EC" id="6.3.3.1"/>
    </reaction>
</comment>
<dbReference type="GO" id="GO:0004637">
    <property type="term" value="F:phosphoribosylamine-glycine ligase activity"/>
    <property type="evidence" value="ECO:0007669"/>
    <property type="project" value="TreeGrafter"/>
</dbReference>
<comment type="caution">
    <text evidence="15">The sequence shown here is derived from an EMBL/GenBank/DDBJ whole genome shotgun (WGS) entry which is preliminary data.</text>
</comment>
<dbReference type="CDD" id="cd02196">
    <property type="entry name" value="PurM"/>
    <property type="match status" value="1"/>
</dbReference>
<keyword evidence="7 12" id="KW-0067">ATP-binding</keyword>
<reference evidence="15" key="1">
    <citation type="submission" date="2020-08" db="EMBL/GenBank/DDBJ databases">
        <title>Sequencing the genomes of 1000 actinobacteria strains.</title>
        <authorList>
            <person name="Klenk H.-P."/>
        </authorList>
    </citation>
    <scope>NUCLEOTIDE SEQUENCE</scope>
    <source>
        <strain evidence="15">DSM 10695</strain>
    </source>
</reference>